<dbReference type="Proteomes" id="UP001060085">
    <property type="component" value="Linkage Group LG04"/>
</dbReference>
<accession>A0ACC0B507</accession>
<organism evidence="1 2">
    <name type="scientific">Catharanthus roseus</name>
    <name type="common">Madagascar periwinkle</name>
    <name type="synonym">Vinca rosea</name>
    <dbReference type="NCBI Taxonomy" id="4058"/>
    <lineage>
        <taxon>Eukaryota</taxon>
        <taxon>Viridiplantae</taxon>
        <taxon>Streptophyta</taxon>
        <taxon>Embryophyta</taxon>
        <taxon>Tracheophyta</taxon>
        <taxon>Spermatophyta</taxon>
        <taxon>Magnoliopsida</taxon>
        <taxon>eudicotyledons</taxon>
        <taxon>Gunneridae</taxon>
        <taxon>Pentapetalae</taxon>
        <taxon>asterids</taxon>
        <taxon>lamiids</taxon>
        <taxon>Gentianales</taxon>
        <taxon>Apocynaceae</taxon>
        <taxon>Rauvolfioideae</taxon>
        <taxon>Vinceae</taxon>
        <taxon>Catharanthinae</taxon>
        <taxon>Catharanthus</taxon>
    </lineage>
</organism>
<protein>
    <submittedName>
        <fullName evidence="1">Uncharacterized protein</fullName>
    </submittedName>
</protein>
<evidence type="ECO:0000313" key="1">
    <source>
        <dbReference type="EMBL" id="KAI5667729.1"/>
    </source>
</evidence>
<proteinExistence type="predicted"/>
<evidence type="ECO:0000313" key="2">
    <source>
        <dbReference type="Proteomes" id="UP001060085"/>
    </source>
</evidence>
<sequence>MERKFYAQKAKCNFLLQGDKCSKLLHSLVKRNAKRRFISSLTRDDGSTTSVDEIHSEFLVYHSNLIGTREDVDDFDATVMDFSPKVSPFHTESHIRGIRSLKLRDPFRMPLVAYLLVILEINDGCQEKVNITFYSCQYQNPLISSVYSYNHPMVG</sequence>
<keyword evidence="2" id="KW-1185">Reference proteome</keyword>
<dbReference type="EMBL" id="CM044704">
    <property type="protein sequence ID" value="KAI5667729.1"/>
    <property type="molecule type" value="Genomic_DNA"/>
</dbReference>
<name>A0ACC0B507_CATRO</name>
<comment type="caution">
    <text evidence="1">The sequence shown here is derived from an EMBL/GenBank/DDBJ whole genome shotgun (WGS) entry which is preliminary data.</text>
</comment>
<gene>
    <name evidence="1" type="ORF">M9H77_17582</name>
</gene>
<reference evidence="2" key="1">
    <citation type="journal article" date="2023" name="Nat. Plants">
        <title>Single-cell RNA sequencing provides a high-resolution roadmap for understanding the multicellular compartmentation of specialized metabolism.</title>
        <authorList>
            <person name="Sun S."/>
            <person name="Shen X."/>
            <person name="Li Y."/>
            <person name="Li Y."/>
            <person name="Wang S."/>
            <person name="Li R."/>
            <person name="Zhang H."/>
            <person name="Shen G."/>
            <person name="Guo B."/>
            <person name="Wei J."/>
            <person name="Xu J."/>
            <person name="St-Pierre B."/>
            <person name="Chen S."/>
            <person name="Sun C."/>
        </authorList>
    </citation>
    <scope>NUCLEOTIDE SEQUENCE [LARGE SCALE GENOMIC DNA]</scope>
</reference>